<protein>
    <submittedName>
        <fullName evidence="4">Tripartite ATP-independent transporter solute receptor, DctP family</fullName>
    </submittedName>
</protein>
<dbReference type="GO" id="GO:0055085">
    <property type="term" value="P:transmembrane transport"/>
    <property type="evidence" value="ECO:0007669"/>
    <property type="project" value="InterPro"/>
</dbReference>
<dbReference type="OrthoDB" id="9803763at2"/>
<keyword evidence="4" id="KW-0675">Receptor</keyword>
<dbReference type="InterPro" id="IPR018389">
    <property type="entry name" value="DctP_fam"/>
</dbReference>
<dbReference type="PIRSF" id="PIRSF006470">
    <property type="entry name" value="DctB"/>
    <property type="match status" value="1"/>
</dbReference>
<evidence type="ECO:0000313" key="4">
    <source>
        <dbReference type="EMBL" id="SHH30204.1"/>
    </source>
</evidence>
<dbReference type="PROSITE" id="PS51318">
    <property type="entry name" value="TAT"/>
    <property type="match status" value="1"/>
</dbReference>
<sequence length="341" mass="37088">MSALTSRVSFNRRTLLRAGAGMAGILATGRAPAFAQAQPKKLVFAHINAVPESAAVAFDWMAKEVTAQSKGALDMQFFGKTLIPQELEIMNAVKSGSIAMGSPAGAAATVFPEMGALLVPYLVKDYASAYAMLNGQIGGKISKQIEDNYKLKVLCYYDYGFRHFWTAKKPIVEPKDLRGAKIRVQQAKIFGDTINGLGGSAVPMAWGEVITAAKQGVIDGGDLPVVNMKALKIYEVSKYASLTYHNYGPTNAVMNLDIWNGLPPEHQKLIMDLSRAAQEKIREATESVDNFAKAKSELEPLGMTVVEADVDAFRKVAQQKIWPAYKGQYGALWDEIEGFKA</sequence>
<dbReference type="CDD" id="cd13603">
    <property type="entry name" value="PBP2_TRAP_Siap_TeaA_like"/>
    <property type="match status" value="1"/>
</dbReference>
<dbReference type="NCBIfam" id="NF037995">
    <property type="entry name" value="TRAP_S1"/>
    <property type="match status" value="1"/>
</dbReference>
<dbReference type="InterPro" id="IPR004682">
    <property type="entry name" value="TRAP_DctP"/>
</dbReference>
<dbReference type="PANTHER" id="PTHR33376">
    <property type="match status" value="1"/>
</dbReference>
<dbReference type="EMBL" id="LT670817">
    <property type="protein sequence ID" value="SHH30204.1"/>
    <property type="molecule type" value="Genomic_DNA"/>
</dbReference>
<evidence type="ECO:0000256" key="3">
    <source>
        <dbReference type="ARBA" id="ARBA00022729"/>
    </source>
</evidence>
<dbReference type="Proteomes" id="UP000189796">
    <property type="component" value="Chromosome I"/>
</dbReference>
<dbReference type="NCBIfam" id="TIGR00787">
    <property type="entry name" value="dctP"/>
    <property type="match status" value="1"/>
</dbReference>
<dbReference type="RefSeq" id="WP_079603183.1">
    <property type="nucleotide sequence ID" value="NZ_LT670817.1"/>
</dbReference>
<dbReference type="Pfam" id="PF03480">
    <property type="entry name" value="DctP"/>
    <property type="match status" value="1"/>
</dbReference>
<keyword evidence="2" id="KW-0813">Transport</keyword>
<evidence type="ECO:0000256" key="1">
    <source>
        <dbReference type="ARBA" id="ARBA00009023"/>
    </source>
</evidence>
<dbReference type="GO" id="GO:0030288">
    <property type="term" value="C:outer membrane-bounded periplasmic space"/>
    <property type="evidence" value="ECO:0007669"/>
    <property type="project" value="InterPro"/>
</dbReference>
<organism evidence="4 5">
    <name type="scientific">Bradyrhizobium erythrophlei</name>
    <dbReference type="NCBI Taxonomy" id="1437360"/>
    <lineage>
        <taxon>Bacteria</taxon>
        <taxon>Pseudomonadati</taxon>
        <taxon>Pseudomonadota</taxon>
        <taxon>Alphaproteobacteria</taxon>
        <taxon>Hyphomicrobiales</taxon>
        <taxon>Nitrobacteraceae</taxon>
        <taxon>Bradyrhizobium</taxon>
    </lineage>
</organism>
<dbReference type="AlphaFoldDB" id="A0A1M5RVD7"/>
<keyword evidence="3" id="KW-0732">Signal</keyword>
<evidence type="ECO:0000313" key="5">
    <source>
        <dbReference type="Proteomes" id="UP000189796"/>
    </source>
</evidence>
<gene>
    <name evidence="4" type="ORF">SAMN05443248_4378</name>
</gene>
<name>A0A1M5RVD7_9BRAD</name>
<dbReference type="InterPro" id="IPR006311">
    <property type="entry name" value="TAT_signal"/>
</dbReference>
<dbReference type="PANTHER" id="PTHR33376:SF7">
    <property type="entry name" value="C4-DICARBOXYLATE-BINDING PROTEIN DCTB"/>
    <property type="match status" value="1"/>
</dbReference>
<proteinExistence type="inferred from homology"/>
<reference evidence="4 5" key="1">
    <citation type="submission" date="2016-11" db="EMBL/GenBank/DDBJ databases">
        <authorList>
            <person name="Jaros S."/>
            <person name="Januszkiewicz K."/>
            <person name="Wedrychowicz H."/>
        </authorList>
    </citation>
    <scope>NUCLEOTIDE SEQUENCE [LARGE SCALE GENOMIC DNA]</scope>
    <source>
        <strain evidence="4 5">GAS138</strain>
    </source>
</reference>
<accession>A0A1M5RVD7</accession>
<evidence type="ECO:0000256" key="2">
    <source>
        <dbReference type="ARBA" id="ARBA00022448"/>
    </source>
</evidence>
<dbReference type="Gene3D" id="3.40.190.170">
    <property type="entry name" value="Bacterial extracellular solute-binding protein, family 7"/>
    <property type="match status" value="1"/>
</dbReference>
<dbReference type="InterPro" id="IPR038404">
    <property type="entry name" value="TRAP_DctP_sf"/>
</dbReference>
<comment type="similarity">
    <text evidence="1">Belongs to the bacterial solute-binding protein 7 family.</text>
</comment>